<gene>
    <name evidence="1" type="ORF">ACAOBT_LOCUS28195</name>
</gene>
<protein>
    <submittedName>
        <fullName evidence="1">Uncharacterized protein</fullName>
    </submittedName>
</protein>
<proteinExistence type="predicted"/>
<organism evidence="1 2">
    <name type="scientific">Acanthoscelides obtectus</name>
    <name type="common">Bean weevil</name>
    <name type="synonym">Bruchus obtectus</name>
    <dbReference type="NCBI Taxonomy" id="200917"/>
    <lineage>
        <taxon>Eukaryota</taxon>
        <taxon>Metazoa</taxon>
        <taxon>Ecdysozoa</taxon>
        <taxon>Arthropoda</taxon>
        <taxon>Hexapoda</taxon>
        <taxon>Insecta</taxon>
        <taxon>Pterygota</taxon>
        <taxon>Neoptera</taxon>
        <taxon>Endopterygota</taxon>
        <taxon>Coleoptera</taxon>
        <taxon>Polyphaga</taxon>
        <taxon>Cucujiformia</taxon>
        <taxon>Chrysomeloidea</taxon>
        <taxon>Chrysomelidae</taxon>
        <taxon>Bruchinae</taxon>
        <taxon>Bruchini</taxon>
        <taxon>Acanthoscelides</taxon>
    </lineage>
</organism>
<name>A0A9P0LWZ8_ACAOB</name>
<dbReference type="EMBL" id="CAKOFQ010007609">
    <property type="protein sequence ID" value="CAH2004826.1"/>
    <property type="molecule type" value="Genomic_DNA"/>
</dbReference>
<dbReference type="Proteomes" id="UP001152888">
    <property type="component" value="Unassembled WGS sequence"/>
</dbReference>
<dbReference type="AlphaFoldDB" id="A0A9P0LWZ8"/>
<comment type="caution">
    <text evidence="1">The sequence shown here is derived from an EMBL/GenBank/DDBJ whole genome shotgun (WGS) entry which is preliminary data.</text>
</comment>
<evidence type="ECO:0000313" key="2">
    <source>
        <dbReference type="Proteomes" id="UP001152888"/>
    </source>
</evidence>
<reference evidence="1" key="1">
    <citation type="submission" date="2022-03" db="EMBL/GenBank/DDBJ databases">
        <authorList>
            <person name="Sayadi A."/>
        </authorList>
    </citation>
    <scope>NUCLEOTIDE SEQUENCE</scope>
</reference>
<sequence>MDTIFRRKKNINPEILLTTSGEIRPYNENEAQHMDMIENQETPTKALGMSAAKVKQQKVIQYKKENILK</sequence>
<accession>A0A9P0LWZ8</accession>
<evidence type="ECO:0000313" key="1">
    <source>
        <dbReference type="EMBL" id="CAH2004826.1"/>
    </source>
</evidence>
<keyword evidence="2" id="KW-1185">Reference proteome</keyword>